<dbReference type="Gene3D" id="1.20.5.170">
    <property type="match status" value="3"/>
</dbReference>
<evidence type="ECO:0000256" key="2">
    <source>
        <dbReference type="SAM" id="MobiDB-lite"/>
    </source>
</evidence>
<feature type="coiled-coil region" evidence="1">
    <location>
        <begin position="264"/>
        <end position="452"/>
    </location>
</feature>
<dbReference type="EMBL" id="JAPFFF010000009">
    <property type="protein sequence ID" value="KAK8882129.1"/>
    <property type="molecule type" value="Genomic_DNA"/>
</dbReference>
<dbReference type="SMART" id="SM00239">
    <property type="entry name" value="C2"/>
    <property type="match status" value="1"/>
</dbReference>
<reference evidence="4 5" key="1">
    <citation type="submission" date="2024-04" db="EMBL/GenBank/DDBJ databases">
        <title>Tritrichomonas musculus Genome.</title>
        <authorList>
            <person name="Alves-Ferreira E."/>
            <person name="Grigg M."/>
            <person name="Lorenzi H."/>
            <person name="Galac M."/>
        </authorList>
    </citation>
    <scope>NUCLEOTIDE SEQUENCE [LARGE SCALE GENOMIC DNA]</scope>
    <source>
        <strain evidence="4 5">EAF2021</strain>
    </source>
</reference>
<evidence type="ECO:0000313" key="5">
    <source>
        <dbReference type="Proteomes" id="UP001470230"/>
    </source>
</evidence>
<gene>
    <name evidence="4" type="ORF">M9Y10_044769</name>
</gene>
<feature type="region of interest" description="Disordered" evidence="2">
    <location>
        <begin position="162"/>
        <end position="231"/>
    </location>
</feature>
<dbReference type="Pfam" id="PF00168">
    <property type="entry name" value="C2"/>
    <property type="match status" value="1"/>
</dbReference>
<dbReference type="InterPro" id="IPR051634">
    <property type="entry name" value="Extended_Synaptotagmin"/>
</dbReference>
<dbReference type="PANTHER" id="PTHR45761">
    <property type="entry name" value="EXTENDED SYNAPTOTAGMIN-LIKE PROTEIN 2, ISOFORM C"/>
    <property type="match status" value="1"/>
</dbReference>
<dbReference type="Gene3D" id="2.60.40.150">
    <property type="entry name" value="C2 domain"/>
    <property type="match status" value="1"/>
</dbReference>
<evidence type="ECO:0000259" key="3">
    <source>
        <dbReference type="PROSITE" id="PS50004"/>
    </source>
</evidence>
<dbReference type="InterPro" id="IPR035892">
    <property type="entry name" value="C2_domain_sf"/>
</dbReference>
<evidence type="ECO:0000313" key="4">
    <source>
        <dbReference type="EMBL" id="KAK8882129.1"/>
    </source>
</evidence>
<accession>A0ABR2JTQ5</accession>
<dbReference type="PROSITE" id="PS50004">
    <property type="entry name" value="C2"/>
    <property type="match status" value="1"/>
</dbReference>
<dbReference type="Proteomes" id="UP001470230">
    <property type="component" value="Unassembled WGS sequence"/>
</dbReference>
<keyword evidence="5" id="KW-1185">Reference proteome</keyword>
<dbReference type="InterPro" id="IPR000008">
    <property type="entry name" value="C2_dom"/>
</dbReference>
<feature type="compositionally biased region" description="Acidic residues" evidence="2">
    <location>
        <begin position="221"/>
        <end position="231"/>
    </location>
</feature>
<sequence length="457" mass="53137">MTLHVKVLEAKDLPNFDRINTYIQFLVDEEGILKSTNNSSSCNPVWNKEFDFNIINEEKAVLKVAIFNFDEQIGAIDIPIKSINNFDQDYDKWYKIQNNSDLVKGSIHLVLNITKKNSAKSDTNLNMSYGLNPPWTVDLSSQEQKEENAEIGTAEKVSALNPSNFVDNKNPTEKYEEESLGFDPPWIVDLSSQESKEENGKNEKPSVKYEERGVKINPQQESDDDFENEDLKEDLSHTQLLPSAPGIPQNQMKCANCAKLDSEISKQTEKIGQMKSENTQLKHENTQLKHENTQLKHENTQLKHENTQLKHENTQLKHENTQLKHENTQLKHENTQLKHENTQLKHENTQLKHENTQLKHENTQLKHENAQLKHENTQLKHENTQLKHENTQLKHENTQLKHENTQLKHENAQLKHENTQLKHENTQPNDEDAQLENENAIFENRNSKIEAKNYRIK</sequence>
<keyword evidence="1" id="KW-0175">Coiled coil</keyword>
<organism evidence="4 5">
    <name type="scientific">Tritrichomonas musculus</name>
    <dbReference type="NCBI Taxonomy" id="1915356"/>
    <lineage>
        <taxon>Eukaryota</taxon>
        <taxon>Metamonada</taxon>
        <taxon>Parabasalia</taxon>
        <taxon>Tritrichomonadida</taxon>
        <taxon>Tritrichomonadidae</taxon>
        <taxon>Tritrichomonas</taxon>
    </lineage>
</organism>
<feature type="compositionally biased region" description="Basic and acidic residues" evidence="2">
    <location>
        <begin position="194"/>
        <end position="214"/>
    </location>
</feature>
<protein>
    <recommendedName>
        <fullName evidence="3">C2 domain-containing protein</fullName>
    </recommendedName>
</protein>
<evidence type="ECO:0000256" key="1">
    <source>
        <dbReference type="SAM" id="Coils"/>
    </source>
</evidence>
<feature type="domain" description="C2" evidence="3">
    <location>
        <begin position="1"/>
        <end position="100"/>
    </location>
</feature>
<dbReference type="CDD" id="cd00030">
    <property type="entry name" value="C2"/>
    <property type="match status" value="1"/>
</dbReference>
<comment type="caution">
    <text evidence="4">The sequence shown here is derived from an EMBL/GenBank/DDBJ whole genome shotgun (WGS) entry which is preliminary data.</text>
</comment>
<dbReference type="PANTHER" id="PTHR45761:SF1">
    <property type="entry name" value="EXTENDED SYNAPTOTAGMIN-LIKE PROTEIN 2, ISOFORM C"/>
    <property type="match status" value="1"/>
</dbReference>
<name>A0ABR2JTQ5_9EUKA</name>
<dbReference type="SUPFAM" id="SSF49562">
    <property type="entry name" value="C2 domain (Calcium/lipid-binding domain, CaLB)"/>
    <property type="match status" value="1"/>
</dbReference>
<proteinExistence type="predicted"/>